<dbReference type="SUPFAM" id="SSF88688">
    <property type="entry name" value="Families 57/38 glycoside transferase middle domain"/>
    <property type="match status" value="1"/>
</dbReference>
<dbReference type="GO" id="GO:0046872">
    <property type="term" value="F:metal ion binding"/>
    <property type="evidence" value="ECO:0007669"/>
    <property type="project" value="UniProtKB-KW"/>
</dbReference>
<dbReference type="Proteomes" id="UP000187085">
    <property type="component" value="Unassembled WGS sequence"/>
</dbReference>
<evidence type="ECO:0000259" key="5">
    <source>
        <dbReference type="SMART" id="SM00872"/>
    </source>
</evidence>
<dbReference type="InterPro" id="IPR037094">
    <property type="entry name" value="Glyco_hydro_38_cen_sf"/>
</dbReference>
<reference evidence="6 7" key="1">
    <citation type="submission" date="2016-12" db="EMBL/GenBank/DDBJ databases">
        <title>Draft genome of Tersicoccus phoenicis 1P05MA.</title>
        <authorList>
            <person name="Nakajima Y."/>
            <person name="Yoshizawa S."/>
            <person name="Nakamura K."/>
            <person name="Ogura Y."/>
            <person name="Hayashi T."/>
            <person name="Kogure K."/>
        </authorList>
    </citation>
    <scope>NUCLEOTIDE SEQUENCE [LARGE SCALE GENOMIC DNA]</scope>
    <source>
        <strain evidence="6 7">1p05MA</strain>
    </source>
</reference>
<dbReference type="PANTHER" id="PTHR46017">
    <property type="entry name" value="ALPHA-MANNOSIDASE 2C1"/>
    <property type="match status" value="1"/>
</dbReference>
<dbReference type="AlphaFoldDB" id="A0A1R1LCE9"/>
<accession>A0A1R1LCE9</accession>
<evidence type="ECO:0000313" key="7">
    <source>
        <dbReference type="Proteomes" id="UP000187085"/>
    </source>
</evidence>
<dbReference type="GO" id="GO:0004559">
    <property type="term" value="F:alpha-mannosidase activity"/>
    <property type="evidence" value="ECO:0007669"/>
    <property type="project" value="InterPro"/>
</dbReference>
<dbReference type="Gene3D" id="3.20.110.10">
    <property type="entry name" value="Glycoside hydrolase 38, N terminal domain"/>
    <property type="match status" value="1"/>
</dbReference>
<proteinExistence type="inferred from homology"/>
<dbReference type="SUPFAM" id="SSF74650">
    <property type="entry name" value="Galactose mutarotase-like"/>
    <property type="match status" value="1"/>
</dbReference>
<dbReference type="InterPro" id="IPR011330">
    <property type="entry name" value="Glyco_hydro/deAcase_b/a-brl"/>
</dbReference>
<dbReference type="PANTHER" id="PTHR46017:SF2">
    <property type="entry name" value="MANNOSYLGLYCERATE HYDROLASE"/>
    <property type="match status" value="1"/>
</dbReference>
<dbReference type="InterPro" id="IPR000602">
    <property type="entry name" value="Glyco_hydro_38_N"/>
</dbReference>
<dbReference type="SUPFAM" id="SSF88713">
    <property type="entry name" value="Glycoside hydrolase/deacetylase"/>
    <property type="match status" value="1"/>
</dbReference>
<dbReference type="SMART" id="SM00872">
    <property type="entry name" value="Alpha-mann_mid"/>
    <property type="match status" value="1"/>
</dbReference>
<evidence type="ECO:0000256" key="2">
    <source>
        <dbReference type="ARBA" id="ARBA00022723"/>
    </source>
</evidence>
<feature type="domain" description="Glycoside hydrolase family 38 central" evidence="5">
    <location>
        <begin position="276"/>
        <end position="354"/>
    </location>
</feature>
<dbReference type="Gene3D" id="2.70.98.30">
    <property type="entry name" value="Golgi alpha-mannosidase II, domain 4"/>
    <property type="match status" value="1"/>
</dbReference>
<keyword evidence="3" id="KW-0378">Hydrolase</keyword>
<dbReference type="InterPro" id="IPR028995">
    <property type="entry name" value="Glyco_hydro_57/38_cen_sf"/>
</dbReference>
<dbReference type="InterPro" id="IPR027291">
    <property type="entry name" value="Glyco_hydro_38_N_sf"/>
</dbReference>
<sequence>MHKQVYVVPHTHWDREWYFTIEESRSLLMHDLAEILTHLEADPDFGYFVLDGQAIVVEDYLKTRPQDAERIRALAQAGRLKLGPWFTQTDSQVVSAESMVRNLMYGMQIAARFGGVMREGYIPDSFGQSASLPHLLNGFGIHSAVFWRGKTERQARDVNFVWTGPDGSAVNATNIALGYQVAKYLESDPVALQQRVQRMLARLGSNSASNNVLIPAGHDQMPIQKNLPAVLAQLEEMNPGDSYRISTIEDYIADTFADDADLEMYQGEFTEGKYMRVHRSIYSTRMDIKMANAAAETELTRMLEPLLSVASRLGFDYSPSLVAEAWKTILQCHAHDSMGCCNSDRVNADIKHRFVKAREIIHAHANMTLRLMANSVEKPDDEDLLFVFNAVPSAGTRLVQQELFVGEREFALVDVDGNDVVYSVLTIEDYDAQKIDRQIAHLNQHIPMFRVVIAFRARFEGLGYTTYRVVPGRSGTVVATRAPAGAAIQNAEITAEVTENGIRLTSRDEQKVIATLEESGDEGDSYDYSPPPNDMVFRDFAFEAGPVTIIEGAQRLAFTARRTVPATLDERERGITSRTAAFAGTVELRDGEGFARIHLEHDNDAENHRVRLTVITDLAPEYSIADNQFGVIKRELQHPEAANFRELGWQEKPDPIYPMLGFSALTQDHRGTFVATRGLREYEITGSSHNEVNVTLYRAYGDIGKDDLTRRPGRASGIKVPSPDGQLKQHLAFDLAVGFIDGEQSIVEASHATNLLNTVDCTFQVKKYNDFQLNPTGRSIPGSYTLLDLDPSIVLSTVKLMESGAGYAVRVANPTWSPVVVDTPVIHGHTAYLSRLDEEIGDRADTSVPVPACGSLTLVYLPE</sequence>
<dbReference type="OrthoDB" id="1049785at2"/>
<dbReference type="GO" id="GO:0009313">
    <property type="term" value="P:oligosaccharide catabolic process"/>
    <property type="evidence" value="ECO:0007669"/>
    <property type="project" value="TreeGrafter"/>
</dbReference>
<gene>
    <name evidence="6" type="ORF">BKD30_06460</name>
</gene>
<evidence type="ECO:0000256" key="3">
    <source>
        <dbReference type="ARBA" id="ARBA00022801"/>
    </source>
</evidence>
<evidence type="ECO:0000256" key="1">
    <source>
        <dbReference type="ARBA" id="ARBA00009792"/>
    </source>
</evidence>
<name>A0A1R1LCE9_9MICC</name>
<keyword evidence="2" id="KW-0479">Metal-binding</keyword>
<dbReference type="InterPro" id="IPR011013">
    <property type="entry name" value="Gal_mutarotase_sf_dom"/>
</dbReference>
<dbReference type="GO" id="GO:0006013">
    <property type="term" value="P:mannose metabolic process"/>
    <property type="evidence" value="ECO:0007669"/>
    <property type="project" value="InterPro"/>
</dbReference>
<evidence type="ECO:0000313" key="6">
    <source>
        <dbReference type="EMBL" id="OMH25185.1"/>
    </source>
</evidence>
<comment type="similarity">
    <text evidence="1">Belongs to the glycosyl hydrolase 38 family.</text>
</comment>
<organism evidence="6 7">
    <name type="scientific">Tersicoccus phoenicis</name>
    <dbReference type="NCBI Taxonomy" id="554083"/>
    <lineage>
        <taxon>Bacteria</taxon>
        <taxon>Bacillati</taxon>
        <taxon>Actinomycetota</taxon>
        <taxon>Actinomycetes</taxon>
        <taxon>Micrococcales</taxon>
        <taxon>Micrococcaceae</taxon>
        <taxon>Tersicoccus</taxon>
    </lineage>
</organism>
<dbReference type="Gene3D" id="1.20.1270.50">
    <property type="entry name" value="Glycoside hydrolase family 38, central domain"/>
    <property type="match status" value="1"/>
</dbReference>
<dbReference type="GO" id="GO:0030246">
    <property type="term" value="F:carbohydrate binding"/>
    <property type="evidence" value="ECO:0007669"/>
    <property type="project" value="InterPro"/>
</dbReference>
<keyword evidence="4" id="KW-0326">Glycosidase</keyword>
<dbReference type="Pfam" id="PF09261">
    <property type="entry name" value="Alpha-mann_mid"/>
    <property type="match status" value="1"/>
</dbReference>
<dbReference type="STRING" id="554083.BKD30_06460"/>
<comment type="caution">
    <text evidence="6">The sequence shown here is derived from an EMBL/GenBank/DDBJ whole genome shotgun (WGS) entry which is preliminary data.</text>
</comment>
<keyword evidence="7" id="KW-1185">Reference proteome</keyword>
<evidence type="ECO:0000256" key="4">
    <source>
        <dbReference type="ARBA" id="ARBA00023295"/>
    </source>
</evidence>
<dbReference type="RefSeq" id="WP_076703321.1">
    <property type="nucleotide sequence ID" value="NZ_MRDE01000035.1"/>
</dbReference>
<dbReference type="Pfam" id="PF01074">
    <property type="entry name" value="Glyco_hydro_38N"/>
    <property type="match status" value="1"/>
</dbReference>
<dbReference type="CDD" id="cd10815">
    <property type="entry name" value="GH38N_AMII_EcMngB_like"/>
    <property type="match status" value="1"/>
</dbReference>
<dbReference type="InterPro" id="IPR015341">
    <property type="entry name" value="Glyco_hydro_38_cen"/>
</dbReference>
<protein>
    <recommendedName>
        <fullName evidence="5">Glycoside hydrolase family 38 central domain-containing protein</fullName>
    </recommendedName>
</protein>
<dbReference type="EMBL" id="MRDE01000035">
    <property type="protein sequence ID" value="OMH25185.1"/>
    <property type="molecule type" value="Genomic_DNA"/>
</dbReference>